<dbReference type="Proteomes" id="UP000663879">
    <property type="component" value="Unassembled WGS sequence"/>
</dbReference>
<dbReference type="AlphaFoldDB" id="A0A813QNS4"/>
<name>A0A813QNS4_9BILA</name>
<dbReference type="OrthoDB" id="10564701at2759"/>
<keyword evidence="2" id="KW-1185">Reference proteome</keyword>
<evidence type="ECO:0000313" key="1">
    <source>
        <dbReference type="EMBL" id="CAF0770837.1"/>
    </source>
</evidence>
<evidence type="ECO:0000313" key="2">
    <source>
        <dbReference type="Proteomes" id="UP000663879"/>
    </source>
</evidence>
<reference evidence="1" key="1">
    <citation type="submission" date="2021-02" db="EMBL/GenBank/DDBJ databases">
        <authorList>
            <person name="Nowell W R."/>
        </authorList>
    </citation>
    <scope>NUCLEOTIDE SEQUENCE</scope>
    <source>
        <strain evidence="1">Ploen Becks lab</strain>
    </source>
</reference>
<comment type="caution">
    <text evidence="1">The sequence shown here is derived from an EMBL/GenBank/DDBJ whole genome shotgun (WGS) entry which is preliminary data.</text>
</comment>
<protein>
    <submittedName>
        <fullName evidence="1">Uncharacterized protein</fullName>
    </submittedName>
</protein>
<proteinExistence type="predicted"/>
<organism evidence="1 2">
    <name type="scientific">Brachionus calyciflorus</name>
    <dbReference type="NCBI Taxonomy" id="104777"/>
    <lineage>
        <taxon>Eukaryota</taxon>
        <taxon>Metazoa</taxon>
        <taxon>Spiralia</taxon>
        <taxon>Gnathifera</taxon>
        <taxon>Rotifera</taxon>
        <taxon>Eurotatoria</taxon>
        <taxon>Monogononta</taxon>
        <taxon>Pseudotrocha</taxon>
        <taxon>Ploima</taxon>
        <taxon>Brachionidae</taxon>
        <taxon>Brachionus</taxon>
    </lineage>
</organism>
<sequence length="228" mass="27300">MYFPNGELVTQKDLKYFFNHSRPFKALPLRVYDKDQYLINVLPDGWCLLYSFQVSYEANSNQYLEINQILQGLLIEFRNKCLTKSLPYDFFTLDEDNSQSISSSNESVEEIFKFFLIRYIHQKHYNSFVLDYIPQLLADYFECNIDIYSYTTDNKLIILNEFKCGKKDDNNLTVSILYCSEFSHFMAFCPKLIKYPLTKLDNIRIDLDDDFYMTVIKLYKNSIFYFKQ</sequence>
<dbReference type="EMBL" id="CAJNOC010000515">
    <property type="protein sequence ID" value="CAF0770837.1"/>
    <property type="molecule type" value="Genomic_DNA"/>
</dbReference>
<gene>
    <name evidence="1" type="ORF">OXX778_LOCUS4942</name>
</gene>
<accession>A0A813QNS4</accession>